<feature type="region of interest" description="Disordered" evidence="1">
    <location>
        <begin position="27"/>
        <end position="66"/>
    </location>
</feature>
<dbReference type="RefSeq" id="XP_003885456.1">
    <property type="nucleotide sequence ID" value="XM_003885407.1"/>
</dbReference>
<gene>
    <name evidence="3" type="ORF">BN1204_058510</name>
    <name evidence="2" type="ORF">NCLIV_058510</name>
</gene>
<accession>F0VNY2</accession>
<sequence>MEGDHERTRSGNLPLRCFLLSVALPSFPPSQEDEESSSVLKDAGNDGDPSLARPLADAEHTHEGANRVLRIPVLEILLPQPNKNPFAAALAAGGQSPSAPCSRTASEPPSVVASSRSCFQLSRSSDASAWARDASPSESGQGSEGEDNAATGEEAHDAGRNVEDELGEEAWETDEDGDETAVMCLAFMDWRDSRGPCFARALCEWLLPTSPLREATAVRKPGETRLELLLQTDSHMRFAPHFDCFLLNQLTLAAALSAETKRARSPSTLSPPSHAFSLSANASPARSSAPPSACSSLLVTEKVVLTGYPPGYEEGLPFFEFPQPPHTSGTTESPSVGACPSDDTRHLPPRPSSQTFSLPCVSSSSSSRSCEREGFATPHAPSASRSRRLCASGLEAASALPAHGGQEPRGQSEEGRSEGTEEERPTGRRNEPGEGGQDLDLAEWTKEKTGQRFPEVYFPGILLCAGHFDRNGLLRTKGRALRFDGSASKAEPRGSGGDSQGATRNRCSYAGSSSASAPPLASASFSAAADPVPSESSGFSLEEGSREGNLSMKMTHLVRPPTACACSCLHCCELEEAPGTCEQERASLAESPASSVSSSALSLSPSFSPSTCLFPLKSLFWAAGFSFAPARVIREVGYDPRLQFVFFGEEQTMTLRLFTHGWSFFAPRFSVVFHLWTRARRPFFKTDLRHLFSEKEKPLGDTCLAVSSSISSSVCSPFSSSVCSSLSSISSSVSSSVCSSVSSRALPPAGSTQKRVEAVETRREITSTAERKRQRREERKAKGEKEECRDGWKATQGRTEAESPSGSESQGPAPATTQEGKEGRSAGTCGELEADRNGEEETKDTRDACKGTRAREAERLPARLGAYVSEDGDWKERKSGNKLQWDQTEGSKEAATAGLETNEAKKTDAWRNADTHETRDRIATTRKGLIGDEQKSSRASYASHSFDLSAVARPPSCSPWGGSRGLPSPASSSASLPPFWAGSLSPASSPSLPRSAFASMLSPGEARVRRILSATASSCPAELRSLGLGSERPPEAFWREIGVNVETRFISKRARDGGYSEDIFQVTAKEHQTQREGVQLLLSLLREHEKETRC</sequence>
<reference evidence="2" key="2">
    <citation type="submission" date="2011-03" db="EMBL/GenBank/DDBJ databases">
        <title>Comparative genomics and transcriptomics of Neospora caninum and Toxoplasma gondii.</title>
        <authorList>
            <person name="Reid A.J."/>
            <person name="Sohal A."/>
            <person name="Harris D."/>
            <person name="Quail M."/>
            <person name="Sanders M."/>
            <person name="Berriman M."/>
            <person name="Wastling J.M."/>
            <person name="Pain A."/>
        </authorList>
    </citation>
    <scope>NUCLEOTIDE SEQUENCE</scope>
    <source>
        <strain evidence="2">Liverpool</strain>
    </source>
</reference>
<feature type="region of interest" description="Disordered" evidence="1">
    <location>
        <begin position="88"/>
        <end position="109"/>
    </location>
</feature>
<reference evidence="3" key="4">
    <citation type="journal article" date="2015" name="PLoS ONE">
        <title>Comprehensive Evaluation of Toxoplasma gondii VEG and Neospora caninum LIV Genomes with Tachyzoite Stage Transcriptome and Proteome Defines Novel Transcript Features.</title>
        <authorList>
            <person name="Ramaprasad A."/>
            <person name="Mourier T."/>
            <person name="Naeem R."/>
            <person name="Malas T.B."/>
            <person name="Moussa E."/>
            <person name="Panigrahi A."/>
            <person name="Vermont S.J."/>
            <person name="Otto T.D."/>
            <person name="Wastling J."/>
            <person name="Pain A."/>
        </authorList>
    </citation>
    <scope>NUCLEOTIDE SEQUENCE</scope>
    <source>
        <strain evidence="3">Liverpool</strain>
    </source>
</reference>
<organism evidence="2 4">
    <name type="scientific">Neospora caninum (strain Liverpool)</name>
    <dbReference type="NCBI Taxonomy" id="572307"/>
    <lineage>
        <taxon>Eukaryota</taxon>
        <taxon>Sar</taxon>
        <taxon>Alveolata</taxon>
        <taxon>Apicomplexa</taxon>
        <taxon>Conoidasida</taxon>
        <taxon>Coccidia</taxon>
        <taxon>Eucoccidiorida</taxon>
        <taxon>Eimeriorina</taxon>
        <taxon>Sarcocystidae</taxon>
        <taxon>Neospora</taxon>
    </lineage>
</organism>
<dbReference type="OMA" id="TDSHMRF"/>
<dbReference type="eggNOG" id="ENOG502QYWR">
    <property type="taxonomic scope" value="Eukaryota"/>
</dbReference>
<dbReference type="Proteomes" id="UP000007494">
    <property type="component" value="Chromosome XI"/>
</dbReference>
<reference evidence="2" key="1">
    <citation type="submission" date="2011-02" db="EMBL/GenBank/DDBJ databases">
        <authorList>
            <person name="Aslett M."/>
        </authorList>
    </citation>
    <scope>NUCLEOTIDE SEQUENCE</scope>
    <source>
        <strain evidence="2">Liverpool</strain>
    </source>
</reference>
<evidence type="ECO:0000256" key="1">
    <source>
        <dbReference type="SAM" id="MobiDB-lite"/>
    </source>
</evidence>
<name>F0VNY2_NEOCL</name>
<feature type="compositionally biased region" description="Basic and acidic residues" evidence="1">
    <location>
        <begin position="833"/>
        <end position="861"/>
    </location>
</feature>
<feature type="compositionally biased region" description="Basic and acidic residues" evidence="1">
    <location>
        <begin position="902"/>
        <end position="936"/>
    </location>
</feature>
<evidence type="ECO:0000313" key="4">
    <source>
        <dbReference type="Proteomes" id="UP000007494"/>
    </source>
</evidence>
<feature type="region of interest" description="Disordered" evidence="1">
    <location>
        <begin position="484"/>
        <end position="511"/>
    </location>
</feature>
<keyword evidence="2" id="KW-0328">Glycosyltransferase</keyword>
<dbReference type="GO" id="GO:0033830">
    <property type="term" value="F:Skp1-protein-hydroxyproline N-acetylglucosaminyltransferase activity"/>
    <property type="evidence" value="ECO:0007669"/>
    <property type="project" value="UniProtKB-EC"/>
</dbReference>
<proteinExistence type="predicted"/>
<feature type="compositionally biased region" description="Basic and acidic residues" evidence="1">
    <location>
        <begin position="754"/>
        <end position="792"/>
    </location>
</feature>
<protein>
    <submittedName>
        <fullName evidence="2">[Skp1-protein]-hydroxyproline N-acetylglucosaminyltransferase, related</fullName>
        <ecNumber evidence="2">2.4.1.229</ecNumber>
    </submittedName>
</protein>
<dbReference type="VEuPathDB" id="ToxoDB:NCLIV_058510"/>
<dbReference type="InParanoid" id="F0VNY2"/>
<feature type="region of interest" description="Disordered" evidence="1">
    <location>
        <begin position="127"/>
        <end position="162"/>
    </location>
</feature>
<feature type="compositionally biased region" description="Basic and acidic residues" evidence="1">
    <location>
        <begin position="410"/>
        <end position="432"/>
    </location>
</feature>
<feature type="compositionally biased region" description="Polar residues" evidence="1">
    <location>
        <begin position="95"/>
        <end position="107"/>
    </location>
</feature>
<dbReference type="PANTHER" id="PTHR34496:SF9">
    <property type="entry name" value="[SKP1-PROTEIN]-HYDROXYPROLINE N-ACETYLGLUCOSAMINYLTRANSFERASE"/>
    <property type="match status" value="1"/>
</dbReference>
<dbReference type="PANTHER" id="PTHR34496">
    <property type="entry name" value="GLCNAC TRANSFERASE-RELATED"/>
    <property type="match status" value="1"/>
</dbReference>
<dbReference type="EMBL" id="LN714486">
    <property type="protein sequence ID" value="CEL70164.1"/>
    <property type="molecule type" value="Genomic_DNA"/>
</dbReference>
<dbReference type="Pfam" id="PF11397">
    <property type="entry name" value="GlcNAc"/>
    <property type="match status" value="1"/>
</dbReference>
<reference evidence="4" key="3">
    <citation type="journal article" date="2012" name="PLoS Pathog.">
        <title>Comparative genomics of the apicomplexan parasites Toxoplasma gondii and Neospora caninum: Coccidia differing in host range and transmission strategy.</title>
        <authorList>
            <person name="Reid A.J."/>
            <person name="Vermont S.J."/>
            <person name="Cotton J.A."/>
            <person name="Harris D."/>
            <person name="Hill-Cawthorne G.A."/>
            <person name="Konen-Waisman S."/>
            <person name="Latham S.M."/>
            <person name="Mourier T."/>
            <person name="Norton R."/>
            <person name="Quail M.A."/>
            <person name="Sanders M."/>
            <person name="Shanmugam D."/>
            <person name="Sohal A."/>
            <person name="Wasmuth J.D."/>
            <person name="Brunk B."/>
            <person name="Grigg M.E."/>
            <person name="Howard J.C."/>
            <person name="Parkinson J."/>
            <person name="Roos D.S."/>
            <person name="Trees A.J."/>
            <person name="Berriman M."/>
            <person name="Pain A."/>
            <person name="Wastling J.M."/>
        </authorList>
    </citation>
    <scope>NUCLEOTIDE SEQUENCE [LARGE SCALE GENOMIC DNA]</scope>
    <source>
        <strain evidence="4">Liverpool</strain>
    </source>
</reference>
<feature type="compositionally biased region" description="Polar residues" evidence="1">
    <location>
        <begin position="352"/>
        <end position="361"/>
    </location>
</feature>
<feature type="compositionally biased region" description="Low complexity" evidence="1">
    <location>
        <begin position="127"/>
        <end position="141"/>
    </location>
</feature>
<feature type="region of interest" description="Disordered" evidence="1">
    <location>
        <begin position="263"/>
        <end position="282"/>
    </location>
</feature>
<evidence type="ECO:0000313" key="3">
    <source>
        <dbReference type="EMBL" id="CEL70164.1"/>
    </source>
</evidence>
<feature type="region of interest" description="Disordered" evidence="1">
    <location>
        <begin position="952"/>
        <end position="972"/>
    </location>
</feature>
<feature type="compositionally biased region" description="Basic and acidic residues" evidence="1">
    <location>
        <begin position="56"/>
        <end position="65"/>
    </location>
</feature>
<dbReference type="EC" id="2.4.1.229" evidence="2"/>
<keyword evidence="4" id="KW-1185">Reference proteome</keyword>
<feature type="compositionally biased region" description="Basic and acidic residues" evidence="1">
    <location>
        <begin position="153"/>
        <end position="162"/>
    </location>
</feature>
<dbReference type="EMBL" id="FR823392">
    <property type="protein sequence ID" value="CBZ55428.1"/>
    <property type="molecule type" value="Genomic_DNA"/>
</dbReference>
<dbReference type="InterPro" id="IPR021067">
    <property type="entry name" value="Glycosyltransferase"/>
</dbReference>
<feature type="region of interest" description="Disordered" evidence="1">
    <location>
        <begin position="741"/>
        <end position="936"/>
    </location>
</feature>
<dbReference type="GeneID" id="13440841"/>
<dbReference type="OrthoDB" id="443147at2759"/>
<feature type="compositionally biased region" description="Polar residues" evidence="1">
    <location>
        <begin position="796"/>
        <end position="818"/>
    </location>
</feature>
<dbReference type="AlphaFoldDB" id="F0VNY2"/>
<keyword evidence="2" id="KW-0808">Transferase</keyword>
<evidence type="ECO:0000313" key="2">
    <source>
        <dbReference type="EMBL" id="CBZ55428.1"/>
    </source>
</evidence>
<feature type="region of interest" description="Disordered" evidence="1">
    <location>
        <begin position="316"/>
        <end position="440"/>
    </location>
</feature>